<dbReference type="GO" id="GO:0000722">
    <property type="term" value="P:telomere maintenance via recombination"/>
    <property type="evidence" value="ECO:0007669"/>
    <property type="project" value="TreeGrafter"/>
</dbReference>
<dbReference type="InterPro" id="IPR038729">
    <property type="entry name" value="Rad50/SbcC_AAA"/>
</dbReference>
<dbReference type="GO" id="GO:0016887">
    <property type="term" value="F:ATP hydrolysis activity"/>
    <property type="evidence" value="ECO:0007669"/>
    <property type="project" value="InterPro"/>
</dbReference>
<evidence type="ECO:0000256" key="8">
    <source>
        <dbReference type="ARBA" id="ARBA00022801"/>
    </source>
</evidence>
<feature type="coiled-coil region" evidence="14">
    <location>
        <begin position="411"/>
        <end position="438"/>
    </location>
</feature>
<evidence type="ECO:0000256" key="14">
    <source>
        <dbReference type="SAM" id="Coils"/>
    </source>
</evidence>
<evidence type="ECO:0000256" key="3">
    <source>
        <dbReference type="ARBA" id="ARBA00004286"/>
    </source>
</evidence>
<keyword evidence="9" id="KW-0862">Zinc</keyword>
<comment type="caution">
    <text evidence="17">The sequence shown here is derived from an EMBL/GenBank/DDBJ whole genome shotgun (WGS) entry which is preliminary data.</text>
</comment>
<dbReference type="PANTHER" id="PTHR18867">
    <property type="entry name" value="RAD50"/>
    <property type="match status" value="1"/>
</dbReference>
<accession>A0A6S7I978</accession>
<dbReference type="InterPro" id="IPR027417">
    <property type="entry name" value="P-loop_NTPase"/>
</dbReference>
<dbReference type="EMBL" id="CACRXK020004431">
    <property type="protein sequence ID" value="CAB4002712.1"/>
    <property type="molecule type" value="Genomic_DNA"/>
</dbReference>
<comment type="cofactor">
    <cofactor evidence="1">
        <name>Zn(2+)</name>
        <dbReference type="ChEBI" id="CHEBI:29105"/>
    </cofactor>
</comment>
<comment type="similarity">
    <text evidence="4">Belongs to the SMC family. RAD50 subfamily.</text>
</comment>
<feature type="coiled-coil region" evidence="14">
    <location>
        <begin position="206"/>
        <end position="281"/>
    </location>
</feature>
<keyword evidence="10 14" id="KW-0175">Coiled coil</keyword>
<evidence type="ECO:0000313" key="18">
    <source>
        <dbReference type="Proteomes" id="UP001152795"/>
    </source>
</evidence>
<dbReference type="FunFam" id="3.40.50.300:FF:001195">
    <property type="entry name" value="DNA repair protein rad50"/>
    <property type="match status" value="1"/>
</dbReference>
<evidence type="ECO:0000256" key="13">
    <source>
        <dbReference type="ARBA" id="ARBA00049360"/>
    </source>
</evidence>
<feature type="compositionally biased region" description="Low complexity" evidence="15">
    <location>
        <begin position="595"/>
        <end position="605"/>
    </location>
</feature>
<gene>
    <name evidence="17" type="ORF">PACLA_8A047284</name>
</gene>
<sequence length="613" mass="70414">MSQIEKLQIEGIRSYREPAVIEFFTPLTLIVGSNGAGKTTIIEALNYITTGDMPPNSKGAAFVFDPKVAGETEVKGQVKLMLKDIGGHRVIATRSLVSTQKVKKLECKSLENVIRRYLNQEWQSVSSKCADINKEMISCLGVSKPVLDCVIFCHQEDSLWPLSEGKVLKTKFDDIFAATRYIKALEAIRKFRKEQTTEVKKFKTELDYLKANKDKADEIAENMEKTLKRLEEAQQQVDDIKTSMTPVESRLKDLSRVQQTLNELERNLDIHLSNKKSLVEMNEDIAGKITNFFQGSKQELEKFVREFGSKVKDKETQLMEVEETVRIKDREFSQLTSKKNTILVNHGKLQQEAERHKLNIEQRNSMIIEQSKTFQFKGFDAPPFSSGKVMQFMETTKEMYQKMIKDGKDSKQVFQERIDSVQSKIDDIKKTLYQYEETIRIKTNLLGENQRKLRQVGQDLSNVDASAKKLQRTEKELNAAEKELQDTKASGNVGEWKTGLEKSQKEKRQIETELTRLREEQQAMHLNSTTQAKLDMSRKQKEAKEDAIQKVMDRHDEELRSLFGSSGPTDTIRSRVSGFVKEKRSELKGANINIQKLKQQQSSKQAEQRMTLD</sequence>
<dbReference type="Gene3D" id="3.40.50.300">
    <property type="entry name" value="P-loop containing nucleotide triphosphate hydrolases"/>
    <property type="match status" value="1"/>
</dbReference>
<evidence type="ECO:0000256" key="6">
    <source>
        <dbReference type="ARBA" id="ARBA00022723"/>
    </source>
</evidence>
<evidence type="ECO:0000256" key="2">
    <source>
        <dbReference type="ARBA" id="ARBA00004123"/>
    </source>
</evidence>
<proteinExistence type="inferred from homology"/>
<comment type="subcellular location">
    <subcellularLocation>
        <location evidence="3">Chromosome</location>
    </subcellularLocation>
    <subcellularLocation>
        <location evidence="2">Nucleus</location>
    </subcellularLocation>
</comment>
<comment type="catalytic activity">
    <reaction evidence="13">
        <text>ATP + H2O = ADP + phosphate + H(+)</text>
        <dbReference type="Rhea" id="RHEA:13065"/>
        <dbReference type="ChEBI" id="CHEBI:15377"/>
        <dbReference type="ChEBI" id="CHEBI:15378"/>
        <dbReference type="ChEBI" id="CHEBI:30616"/>
        <dbReference type="ChEBI" id="CHEBI:43474"/>
        <dbReference type="ChEBI" id="CHEBI:456216"/>
    </reaction>
</comment>
<feature type="coiled-coil region" evidence="14">
    <location>
        <begin position="463"/>
        <end position="527"/>
    </location>
</feature>
<dbReference type="GO" id="GO:0007004">
    <property type="term" value="P:telomere maintenance via telomerase"/>
    <property type="evidence" value="ECO:0007669"/>
    <property type="project" value="TreeGrafter"/>
</dbReference>
<evidence type="ECO:0000256" key="9">
    <source>
        <dbReference type="ARBA" id="ARBA00022833"/>
    </source>
</evidence>
<evidence type="ECO:0000256" key="4">
    <source>
        <dbReference type="ARBA" id="ARBA00009439"/>
    </source>
</evidence>
<dbReference type="SUPFAM" id="SSF52540">
    <property type="entry name" value="P-loop containing nucleoside triphosphate hydrolases"/>
    <property type="match status" value="1"/>
</dbReference>
<organism evidence="17 18">
    <name type="scientific">Paramuricea clavata</name>
    <name type="common">Red gorgonian</name>
    <name type="synonym">Violescent sea-whip</name>
    <dbReference type="NCBI Taxonomy" id="317549"/>
    <lineage>
        <taxon>Eukaryota</taxon>
        <taxon>Metazoa</taxon>
        <taxon>Cnidaria</taxon>
        <taxon>Anthozoa</taxon>
        <taxon>Octocorallia</taxon>
        <taxon>Malacalcyonacea</taxon>
        <taxon>Plexauridae</taxon>
        <taxon>Paramuricea</taxon>
    </lineage>
</organism>
<dbReference type="GO" id="GO:0003691">
    <property type="term" value="F:double-stranded telomeric DNA binding"/>
    <property type="evidence" value="ECO:0007669"/>
    <property type="project" value="TreeGrafter"/>
</dbReference>
<dbReference type="GO" id="GO:0051880">
    <property type="term" value="F:G-quadruplex DNA binding"/>
    <property type="evidence" value="ECO:0007669"/>
    <property type="project" value="TreeGrafter"/>
</dbReference>
<feature type="region of interest" description="Disordered" evidence="15">
    <location>
        <begin position="591"/>
        <end position="613"/>
    </location>
</feature>
<keyword evidence="8" id="KW-0378">Hydrolase</keyword>
<dbReference type="GO" id="GO:0043047">
    <property type="term" value="F:single-stranded telomeric DNA binding"/>
    <property type="evidence" value="ECO:0007669"/>
    <property type="project" value="TreeGrafter"/>
</dbReference>
<keyword evidence="18" id="KW-1185">Reference proteome</keyword>
<dbReference type="GO" id="GO:0070192">
    <property type="term" value="P:chromosome organization involved in meiotic cell cycle"/>
    <property type="evidence" value="ECO:0007669"/>
    <property type="project" value="TreeGrafter"/>
</dbReference>
<feature type="domain" description="Rad50/SbcC-type AAA" evidence="16">
    <location>
        <begin position="6"/>
        <end position="236"/>
    </location>
</feature>
<dbReference type="OrthoDB" id="6021015at2759"/>
<evidence type="ECO:0000256" key="15">
    <source>
        <dbReference type="SAM" id="MobiDB-lite"/>
    </source>
</evidence>
<dbReference type="GO" id="GO:0030870">
    <property type="term" value="C:Mre11 complex"/>
    <property type="evidence" value="ECO:0007669"/>
    <property type="project" value="TreeGrafter"/>
</dbReference>
<dbReference type="AlphaFoldDB" id="A0A6S7I978"/>
<dbReference type="Proteomes" id="UP001152795">
    <property type="component" value="Unassembled WGS sequence"/>
</dbReference>
<dbReference type="PANTHER" id="PTHR18867:SF12">
    <property type="entry name" value="DNA REPAIR PROTEIN RAD50"/>
    <property type="match status" value="1"/>
</dbReference>
<evidence type="ECO:0000256" key="1">
    <source>
        <dbReference type="ARBA" id="ARBA00001947"/>
    </source>
</evidence>
<evidence type="ECO:0000259" key="16">
    <source>
        <dbReference type="Pfam" id="PF13476"/>
    </source>
</evidence>
<protein>
    <recommendedName>
        <fullName evidence="16">Rad50/SbcC-type AAA domain-containing protein</fullName>
    </recommendedName>
</protein>
<evidence type="ECO:0000256" key="7">
    <source>
        <dbReference type="ARBA" id="ARBA00022763"/>
    </source>
</evidence>
<evidence type="ECO:0000256" key="10">
    <source>
        <dbReference type="ARBA" id="ARBA00023054"/>
    </source>
</evidence>
<keyword evidence="6" id="KW-0479">Metal-binding</keyword>
<keyword evidence="12" id="KW-0539">Nucleus</keyword>
<keyword evidence="5" id="KW-0158">Chromosome</keyword>
<dbReference type="Pfam" id="PF13476">
    <property type="entry name" value="AAA_23"/>
    <property type="match status" value="1"/>
</dbReference>
<dbReference type="GO" id="GO:0000794">
    <property type="term" value="C:condensed nuclear chromosome"/>
    <property type="evidence" value="ECO:0007669"/>
    <property type="project" value="TreeGrafter"/>
</dbReference>
<evidence type="ECO:0000256" key="12">
    <source>
        <dbReference type="ARBA" id="ARBA00023242"/>
    </source>
</evidence>
<name>A0A6S7I978_PARCT</name>
<dbReference type="GO" id="GO:0006302">
    <property type="term" value="P:double-strand break repair"/>
    <property type="evidence" value="ECO:0007669"/>
    <property type="project" value="InterPro"/>
</dbReference>
<evidence type="ECO:0000313" key="17">
    <source>
        <dbReference type="EMBL" id="CAB4002712.1"/>
    </source>
</evidence>
<evidence type="ECO:0000256" key="5">
    <source>
        <dbReference type="ARBA" id="ARBA00022454"/>
    </source>
</evidence>
<dbReference type="GO" id="GO:0046872">
    <property type="term" value="F:metal ion binding"/>
    <property type="evidence" value="ECO:0007669"/>
    <property type="project" value="UniProtKB-KW"/>
</dbReference>
<evidence type="ECO:0000256" key="11">
    <source>
        <dbReference type="ARBA" id="ARBA00023204"/>
    </source>
</evidence>
<keyword evidence="7" id="KW-0227">DNA damage</keyword>
<reference evidence="17" key="1">
    <citation type="submission" date="2020-04" db="EMBL/GenBank/DDBJ databases">
        <authorList>
            <person name="Alioto T."/>
            <person name="Alioto T."/>
            <person name="Gomez Garrido J."/>
        </authorList>
    </citation>
    <scope>NUCLEOTIDE SEQUENCE</scope>
    <source>
        <strain evidence="17">A484AB</strain>
    </source>
</reference>
<keyword evidence="11" id="KW-0234">DNA repair</keyword>